<dbReference type="EMBL" id="VSSQ01055349">
    <property type="protein sequence ID" value="MPN09250.1"/>
    <property type="molecule type" value="Genomic_DNA"/>
</dbReference>
<accession>A0A645F5U7</accession>
<dbReference type="AlphaFoldDB" id="A0A645F5U7"/>
<gene>
    <name evidence="1" type="ORF">SDC9_156539</name>
</gene>
<comment type="caution">
    <text evidence="1">The sequence shown here is derived from an EMBL/GenBank/DDBJ whole genome shotgun (WGS) entry which is preliminary data.</text>
</comment>
<organism evidence="1">
    <name type="scientific">bioreactor metagenome</name>
    <dbReference type="NCBI Taxonomy" id="1076179"/>
    <lineage>
        <taxon>unclassified sequences</taxon>
        <taxon>metagenomes</taxon>
        <taxon>ecological metagenomes</taxon>
    </lineage>
</organism>
<sequence>MPSDNGKNKCIPIELMKRNIHITAKGGVKNPKNKSPIALKSCAMIAIRTSPKNDSNEITTIEIIPGNSLGNSITPL</sequence>
<protein>
    <submittedName>
        <fullName evidence="1">Uncharacterized protein</fullName>
    </submittedName>
</protein>
<evidence type="ECO:0000313" key="1">
    <source>
        <dbReference type="EMBL" id="MPN09250.1"/>
    </source>
</evidence>
<reference evidence="1" key="1">
    <citation type="submission" date="2019-08" db="EMBL/GenBank/DDBJ databases">
        <authorList>
            <person name="Kucharzyk K."/>
            <person name="Murdoch R.W."/>
            <person name="Higgins S."/>
            <person name="Loffler F."/>
        </authorList>
    </citation>
    <scope>NUCLEOTIDE SEQUENCE</scope>
</reference>
<proteinExistence type="predicted"/>
<name>A0A645F5U7_9ZZZZ</name>